<keyword evidence="2" id="KW-1185">Reference proteome</keyword>
<organism evidence="1 2">
    <name type="scientific">Rhizopus delemar (strain RA 99-880 / ATCC MYA-4621 / FGSC 9543 / NRRL 43880)</name>
    <name type="common">Mucormycosis agent</name>
    <name type="synonym">Rhizopus arrhizus var. delemar</name>
    <dbReference type="NCBI Taxonomy" id="246409"/>
    <lineage>
        <taxon>Eukaryota</taxon>
        <taxon>Fungi</taxon>
        <taxon>Fungi incertae sedis</taxon>
        <taxon>Mucoromycota</taxon>
        <taxon>Mucoromycotina</taxon>
        <taxon>Mucoromycetes</taxon>
        <taxon>Mucorales</taxon>
        <taxon>Mucorineae</taxon>
        <taxon>Rhizopodaceae</taxon>
        <taxon>Rhizopus</taxon>
    </lineage>
</organism>
<evidence type="ECO:0000313" key="2">
    <source>
        <dbReference type="Proteomes" id="UP000009138"/>
    </source>
</evidence>
<gene>
    <name evidence="1" type="ORF">RO3G_05753</name>
</gene>
<dbReference type="RefSeq" id="XP_067516444.1">
    <property type="nucleotide sequence ID" value="XM_067660343.1"/>
</dbReference>
<evidence type="ECO:0000313" key="1">
    <source>
        <dbReference type="EMBL" id="EIE81048.1"/>
    </source>
</evidence>
<dbReference type="EMBL" id="CH476735">
    <property type="protein sequence ID" value="EIE81048.1"/>
    <property type="molecule type" value="Genomic_DNA"/>
</dbReference>
<dbReference type="GeneID" id="93612724"/>
<dbReference type="AlphaFoldDB" id="I1BXW8"/>
<reference evidence="1 2" key="1">
    <citation type="journal article" date="2009" name="PLoS Genet.">
        <title>Genomic analysis of the basal lineage fungus Rhizopus oryzae reveals a whole-genome duplication.</title>
        <authorList>
            <person name="Ma L.-J."/>
            <person name="Ibrahim A.S."/>
            <person name="Skory C."/>
            <person name="Grabherr M.G."/>
            <person name="Burger G."/>
            <person name="Butler M."/>
            <person name="Elias M."/>
            <person name="Idnurm A."/>
            <person name="Lang B.F."/>
            <person name="Sone T."/>
            <person name="Abe A."/>
            <person name="Calvo S.E."/>
            <person name="Corrochano L.M."/>
            <person name="Engels R."/>
            <person name="Fu J."/>
            <person name="Hansberg W."/>
            <person name="Kim J.-M."/>
            <person name="Kodira C.D."/>
            <person name="Koehrsen M.J."/>
            <person name="Liu B."/>
            <person name="Miranda-Saavedra D."/>
            <person name="O'Leary S."/>
            <person name="Ortiz-Castellanos L."/>
            <person name="Poulter R."/>
            <person name="Rodriguez-Romero J."/>
            <person name="Ruiz-Herrera J."/>
            <person name="Shen Y.-Q."/>
            <person name="Zeng Q."/>
            <person name="Galagan J."/>
            <person name="Birren B.W."/>
            <person name="Cuomo C.A."/>
            <person name="Wickes B.L."/>
        </authorList>
    </citation>
    <scope>NUCLEOTIDE SEQUENCE [LARGE SCALE GENOMIC DNA]</scope>
    <source>
        <strain evidence="2">RA 99-880 / ATCC MYA-4621 / FGSC 9543 / NRRL 43880</strain>
    </source>
</reference>
<name>I1BXW8_RHIO9</name>
<dbReference type="VEuPathDB" id="FungiDB:RO3G_05753"/>
<protein>
    <submittedName>
        <fullName evidence="1">Uncharacterized protein</fullName>
    </submittedName>
</protein>
<proteinExistence type="predicted"/>
<sequence length="97" mass="11142">MKSYLLITLKAMSLGVQDLEYLVQKDEDKRPNGLIELLFLVNIYKQDGYFKDKDISTQTFVLKTSELLYLSMRDAFAMISTVQPIADVTLPSAFIRE</sequence>
<dbReference type="Proteomes" id="UP000009138">
    <property type="component" value="Unassembled WGS sequence"/>
</dbReference>
<dbReference type="InParanoid" id="I1BXW8"/>
<accession>I1BXW8</accession>